<evidence type="ECO:0000313" key="1">
    <source>
        <dbReference type="EMBL" id="JAP89239.1"/>
    </source>
</evidence>
<proteinExistence type="predicted"/>
<reference evidence="1" key="1">
    <citation type="submission" date="2015-07" db="EMBL/GenBank/DDBJ databases">
        <title>Adaptation to a free-living lifestyle via gene acquisitions in the diplomonad Trepomonas sp. PC1.</title>
        <authorList>
            <person name="Xu F."/>
            <person name="Jerlstrom-Hultqvist J."/>
            <person name="Kolisko M."/>
            <person name="Simpson A.G.B."/>
            <person name="Roger A.J."/>
            <person name="Svard S.G."/>
            <person name="Andersson J.O."/>
        </authorList>
    </citation>
    <scope>NUCLEOTIDE SEQUENCE</scope>
    <source>
        <strain evidence="1">PC1</strain>
    </source>
</reference>
<sequence length="385" mass="45833">QIPHKTFTQLQNEMRFMELPQRLIELSEFVKQQCVDFNDYKNYGVLQDIYAIGFRNFYELLNVQLFKHSHKFIHVADIKKISTQNNLMLNMNSTTKYACFKFIRDHSSVMTLVCQSLPLFNARVGNVPHQSIDHLLRNWTLKMTIARSTVTEIFEDVRARLRQALIYYVSNQPNTRREHCLIQLDFSHLYKDEGQLIAEISTRNNFNRALIMLRQIRVYYTKYHFCDLQEELFMHLCEAMYQLAIETKTFQNLCPGKRMKDGEEAEYARLNVLLTITIICCQSCIFQIEEQAVRDTQSQDFRKWIGKMNFLRRGVYQEALYYGAVSISRMMFSDMQAQENCYVQAEKMLDKLVKLIQIGEEEKVEMDDAMREIRIVREFKLRLQK</sequence>
<dbReference type="EMBL" id="GDID01007367">
    <property type="protein sequence ID" value="JAP89239.1"/>
    <property type="molecule type" value="Transcribed_RNA"/>
</dbReference>
<feature type="non-terminal residue" evidence="1">
    <location>
        <position position="1"/>
    </location>
</feature>
<protein>
    <submittedName>
        <fullName evidence="1">Uncharacterized protein</fullName>
    </submittedName>
</protein>
<name>A0A146K0X9_9EUKA</name>
<dbReference type="AlphaFoldDB" id="A0A146K0X9"/>
<gene>
    <name evidence="1" type="ORF">TPC1_31266</name>
</gene>
<accession>A0A146K0X9</accession>
<organism evidence="1">
    <name type="scientific">Trepomonas sp. PC1</name>
    <dbReference type="NCBI Taxonomy" id="1076344"/>
    <lineage>
        <taxon>Eukaryota</taxon>
        <taxon>Metamonada</taxon>
        <taxon>Diplomonadida</taxon>
        <taxon>Hexamitidae</taxon>
        <taxon>Hexamitinae</taxon>
        <taxon>Trepomonas</taxon>
    </lineage>
</organism>